<gene>
    <name evidence="2" type="ORF">RchiOBHm_Chr4g0417251</name>
</gene>
<organism evidence="2 3">
    <name type="scientific">Rosa chinensis</name>
    <name type="common">China rose</name>
    <dbReference type="NCBI Taxonomy" id="74649"/>
    <lineage>
        <taxon>Eukaryota</taxon>
        <taxon>Viridiplantae</taxon>
        <taxon>Streptophyta</taxon>
        <taxon>Embryophyta</taxon>
        <taxon>Tracheophyta</taxon>
        <taxon>Spermatophyta</taxon>
        <taxon>Magnoliopsida</taxon>
        <taxon>eudicotyledons</taxon>
        <taxon>Gunneridae</taxon>
        <taxon>Pentapetalae</taxon>
        <taxon>rosids</taxon>
        <taxon>fabids</taxon>
        <taxon>Rosales</taxon>
        <taxon>Rosaceae</taxon>
        <taxon>Rosoideae</taxon>
        <taxon>Rosoideae incertae sedis</taxon>
        <taxon>Rosa</taxon>
    </lineage>
</organism>
<dbReference type="Proteomes" id="UP000238479">
    <property type="component" value="Chromosome 4"/>
</dbReference>
<dbReference type="Gramene" id="PRQ38734">
    <property type="protein sequence ID" value="PRQ38734"/>
    <property type="gene ID" value="RchiOBHm_Chr4g0417251"/>
</dbReference>
<feature type="region of interest" description="Disordered" evidence="1">
    <location>
        <begin position="1"/>
        <end position="46"/>
    </location>
</feature>
<protein>
    <submittedName>
        <fullName evidence="2">Uncharacterized protein</fullName>
    </submittedName>
</protein>
<reference evidence="2 3" key="1">
    <citation type="journal article" date="2018" name="Nat. Genet.">
        <title>The Rosa genome provides new insights in the design of modern roses.</title>
        <authorList>
            <person name="Bendahmane M."/>
        </authorList>
    </citation>
    <scope>NUCLEOTIDE SEQUENCE [LARGE SCALE GENOMIC DNA]</scope>
    <source>
        <strain evidence="3">cv. Old Blush</strain>
    </source>
</reference>
<accession>A0A2P6QX51</accession>
<feature type="region of interest" description="Disordered" evidence="1">
    <location>
        <begin position="75"/>
        <end position="105"/>
    </location>
</feature>
<keyword evidence="3" id="KW-1185">Reference proteome</keyword>
<evidence type="ECO:0000313" key="3">
    <source>
        <dbReference type="Proteomes" id="UP000238479"/>
    </source>
</evidence>
<dbReference type="AlphaFoldDB" id="A0A2P6QX51"/>
<sequence length="157" mass="17612">MKSESSTDAGAAGLENKSSSSSQADEIEQEVSLEKQRREEVSLYDDVSEEPKVGEFIVKYPSSESPIFHKCSWRRDSRNDSDGVPRFPPLVIPKDAGADRNPLHSVTGLPPVPLNIIVGYAVPLIADAHERETRKREPGYDEVEYRNMMRSFLMSED</sequence>
<comment type="caution">
    <text evidence="2">The sequence shown here is derived from an EMBL/GenBank/DDBJ whole genome shotgun (WGS) entry which is preliminary data.</text>
</comment>
<proteinExistence type="predicted"/>
<feature type="compositionally biased region" description="Basic and acidic residues" evidence="1">
    <location>
        <begin position="32"/>
        <end position="41"/>
    </location>
</feature>
<name>A0A2P6QX51_ROSCH</name>
<dbReference type="EMBL" id="PDCK01000042">
    <property type="protein sequence ID" value="PRQ38734.1"/>
    <property type="molecule type" value="Genomic_DNA"/>
</dbReference>
<evidence type="ECO:0000313" key="2">
    <source>
        <dbReference type="EMBL" id="PRQ38734.1"/>
    </source>
</evidence>
<evidence type="ECO:0000256" key="1">
    <source>
        <dbReference type="SAM" id="MobiDB-lite"/>
    </source>
</evidence>